<dbReference type="Pfam" id="PF12796">
    <property type="entry name" value="Ank_2"/>
    <property type="match status" value="1"/>
</dbReference>
<feature type="region of interest" description="Disordered" evidence="2">
    <location>
        <begin position="248"/>
        <end position="271"/>
    </location>
</feature>
<evidence type="ECO:0000256" key="1">
    <source>
        <dbReference type="PROSITE-ProRule" id="PRU00023"/>
    </source>
</evidence>
<feature type="compositionally biased region" description="Basic and acidic residues" evidence="2">
    <location>
        <begin position="262"/>
        <end position="271"/>
    </location>
</feature>
<dbReference type="PROSITE" id="PS50088">
    <property type="entry name" value="ANK_REPEAT"/>
    <property type="match status" value="2"/>
</dbReference>
<dbReference type="InterPro" id="IPR036770">
    <property type="entry name" value="Ankyrin_rpt-contain_sf"/>
</dbReference>
<keyword evidence="4" id="KW-1185">Reference proteome</keyword>
<keyword evidence="1" id="KW-0040">ANK repeat</keyword>
<feature type="repeat" description="ANK" evidence="1">
    <location>
        <begin position="110"/>
        <end position="144"/>
    </location>
</feature>
<evidence type="ECO:0000256" key="2">
    <source>
        <dbReference type="SAM" id="MobiDB-lite"/>
    </source>
</evidence>
<dbReference type="InterPro" id="IPR002110">
    <property type="entry name" value="Ankyrin_rpt"/>
</dbReference>
<protein>
    <submittedName>
        <fullName evidence="3">Ankyrin repeat domain-containing protein</fullName>
    </submittedName>
</protein>
<dbReference type="PANTHER" id="PTHR24118">
    <property type="entry name" value="POTE ANKYRIN DOMAIN"/>
    <property type="match status" value="1"/>
</dbReference>
<evidence type="ECO:0000313" key="4">
    <source>
        <dbReference type="Proteomes" id="UP001595548"/>
    </source>
</evidence>
<dbReference type="RefSeq" id="WP_382413907.1">
    <property type="nucleotide sequence ID" value="NZ_AP031500.1"/>
</dbReference>
<feature type="repeat" description="ANK" evidence="1">
    <location>
        <begin position="145"/>
        <end position="177"/>
    </location>
</feature>
<comment type="caution">
    <text evidence="3">The sequence shown here is derived from an EMBL/GenBank/DDBJ whole genome shotgun (WGS) entry which is preliminary data.</text>
</comment>
<dbReference type="PROSITE" id="PS50297">
    <property type="entry name" value="ANK_REP_REGION"/>
    <property type="match status" value="1"/>
</dbReference>
<dbReference type="SUPFAM" id="SSF48403">
    <property type="entry name" value="Ankyrin repeat"/>
    <property type="match status" value="1"/>
</dbReference>
<proteinExistence type="predicted"/>
<dbReference type="Gene3D" id="1.25.40.20">
    <property type="entry name" value="Ankyrin repeat-containing domain"/>
    <property type="match status" value="1"/>
</dbReference>
<dbReference type="Proteomes" id="UP001595548">
    <property type="component" value="Unassembled WGS sequence"/>
</dbReference>
<accession>A0ABV7HRB7</accession>
<evidence type="ECO:0000313" key="3">
    <source>
        <dbReference type="EMBL" id="MFC3153882.1"/>
    </source>
</evidence>
<dbReference type="PROSITE" id="PS51257">
    <property type="entry name" value="PROKAR_LIPOPROTEIN"/>
    <property type="match status" value="1"/>
</dbReference>
<name>A0ABV7HRB7_9GAMM</name>
<organism evidence="3 4">
    <name type="scientific">Gilvimarinus japonicus</name>
    <dbReference type="NCBI Taxonomy" id="1796469"/>
    <lineage>
        <taxon>Bacteria</taxon>
        <taxon>Pseudomonadati</taxon>
        <taxon>Pseudomonadota</taxon>
        <taxon>Gammaproteobacteria</taxon>
        <taxon>Cellvibrionales</taxon>
        <taxon>Cellvibrionaceae</taxon>
        <taxon>Gilvimarinus</taxon>
    </lineage>
</organism>
<dbReference type="PANTHER" id="PTHR24118:SF99">
    <property type="entry name" value="POTE ANKYRIN DOMAIN FAMILY MEMBER 3C-RELATED"/>
    <property type="match status" value="1"/>
</dbReference>
<dbReference type="SMART" id="SM00248">
    <property type="entry name" value="ANK"/>
    <property type="match status" value="4"/>
</dbReference>
<reference evidence="4" key="1">
    <citation type="journal article" date="2019" name="Int. J. Syst. Evol. Microbiol.">
        <title>The Global Catalogue of Microorganisms (GCM) 10K type strain sequencing project: providing services to taxonomists for standard genome sequencing and annotation.</title>
        <authorList>
            <consortium name="The Broad Institute Genomics Platform"/>
            <consortium name="The Broad Institute Genome Sequencing Center for Infectious Disease"/>
            <person name="Wu L."/>
            <person name="Ma J."/>
        </authorList>
    </citation>
    <scope>NUCLEOTIDE SEQUENCE [LARGE SCALE GENOMIC DNA]</scope>
    <source>
        <strain evidence="4">KCTC 52141</strain>
    </source>
</reference>
<dbReference type="EMBL" id="JBHRTL010000001">
    <property type="protein sequence ID" value="MFC3153882.1"/>
    <property type="molecule type" value="Genomic_DNA"/>
</dbReference>
<sequence>MTPSKKTSITSIYRFCITFFLIFALSACSTQGFTMKPSDYFTPEYVQLINLIEKGKKEQAQALIDQGLPLDIYGKYGITPLFWFIATNDISGTELVLELGADPNLPEKQYGNTPLNKVIGGETKYDVWVTLLLEYGADPNIVDSTGRPPLFRAVVGSSLSQIDILIKHGANVNLHDKTGRNAALYAAFLNEYKLVYHLIEQGADPFNYSQGGADIAWCINDALNVPLIKAPSENYDWAMKVKAHLESQGVQFPPPSPAKVRAQWEKEGRYD</sequence>
<gene>
    <name evidence="3" type="ORF">ACFOEB_01580</name>
</gene>